<keyword evidence="3" id="KW-1185">Reference proteome</keyword>
<dbReference type="EMBL" id="KB445557">
    <property type="protein sequence ID" value="EMC95112.1"/>
    <property type="molecule type" value="Genomic_DNA"/>
</dbReference>
<sequence>MQHQANGLLSVQLPRPAQYWKARTTDSGSLVWDDPAARYAPGGTTTVIATDLLRTQTGSPRKPAVTNIRLSSTTSRRHHPE</sequence>
<feature type="region of interest" description="Disordered" evidence="1">
    <location>
        <begin position="57"/>
        <end position="81"/>
    </location>
</feature>
<dbReference type="KEGG" id="bcom:BAUCODRAFT_35104"/>
<proteinExistence type="predicted"/>
<organism evidence="2 3">
    <name type="scientific">Baudoinia panamericana (strain UAMH 10762)</name>
    <name type="common">Angels' share fungus</name>
    <name type="synonym">Baudoinia compniacensis (strain UAMH 10762)</name>
    <dbReference type="NCBI Taxonomy" id="717646"/>
    <lineage>
        <taxon>Eukaryota</taxon>
        <taxon>Fungi</taxon>
        <taxon>Dikarya</taxon>
        <taxon>Ascomycota</taxon>
        <taxon>Pezizomycotina</taxon>
        <taxon>Dothideomycetes</taxon>
        <taxon>Dothideomycetidae</taxon>
        <taxon>Mycosphaerellales</taxon>
        <taxon>Teratosphaeriaceae</taxon>
        <taxon>Baudoinia</taxon>
    </lineage>
</organism>
<reference evidence="2 3" key="1">
    <citation type="journal article" date="2012" name="PLoS Pathog.">
        <title>Diverse lifestyles and strategies of plant pathogenesis encoded in the genomes of eighteen Dothideomycetes fungi.</title>
        <authorList>
            <person name="Ohm R.A."/>
            <person name="Feau N."/>
            <person name="Henrissat B."/>
            <person name="Schoch C.L."/>
            <person name="Horwitz B.A."/>
            <person name="Barry K.W."/>
            <person name="Condon B.J."/>
            <person name="Copeland A.C."/>
            <person name="Dhillon B."/>
            <person name="Glaser F."/>
            <person name="Hesse C.N."/>
            <person name="Kosti I."/>
            <person name="LaButti K."/>
            <person name="Lindquist E.A."/>
            <person name="Lucas S."/>
            <person name="Salamov A.A."/>
            <person name="Bradshaw R.E."/>
            <person name="Ciuffetti L."/>
            <person name="Hamelin R.C."/>
            <person name="Kema G.H.J."/>
            <person name="Lawrence C."/>
            <person name="Scott J.A."/>
            <person name="Spatafora J.W."/>
            <person name="Turgeon B.G."/>
            <person name="de Wit P.J.G.M."/>
            <person name="Zhong S."/>
            <person name="Goodwin S.B."/>
            <person name="Grigoriev I.V."/>
        </authorList>
    </citation>
    <scope>NUCLEOTIDE SEQUENCE [LARGE SCALE GENOMIC DNA]</scope>
    <source>
        <strain evidence="2 3">UAMH 10762</strain>
    </source>
</reference>
<evidence type="ECO:0000313" key="2">
    <source>
        <dbReference type="EMBL" id="EMC95112.1"/>
    </source>
</evidence>
<dbReference type="Proteomes" id="UP000011761">
    <property type="component" value="Unassembled WGS sequence"/>
</dbReference>
<evidence type="ECO:0000256" key="1">
    <source>
        <dbReference type="SAM" id="MobiDB-lite"/>
    </source>
</evidence>
<name>M2LLF7_BAUPA</name>
<gene>
    <name evidence="2" type="ORF">BAUCODRAFT_35104</name>
</gene>
<accession>M2LLF7</accession>
<dbReference type="RefSeq" id="XP_007677410.1">
    <property type="nucleotide sequence ID" value="XM_007679220.1"/>
</dbReference>
<protein>
    <submittedName>
        <fullName evidence="2">Uncharacterized protein</fullName>
    </submittedName>
</protein>
<dbReference type="AlphaFoldDB" id="M2LLF7"/>
<dbReference type="GeneID" id="19112605"/>
<evidence type="ECO:0000313" key="3">
    <source>
        <dbReference type="Proteomes" id="UP000011761"/>
    </source>
</evidence>
<dbReference type="HOGENOM" id="CLU_2573544_0_0_1"/>